<feature type="compositionally biased region" description="Gly residues" evidence="1">
    <location>
        <begin position="105"/>
        <end position="114"/>
    </location>
</feature>
<accession>M0NVS9</accession>
<dbReference type="Pfam" id="PF24376">
    <property type="entry name" value="DUF7532"/>
    <property type="match status" value="1"/>
</dbReference>
<evidence type="ECO:0000313" key="3">
    <source>
        <dbReference type="Proteomes" id="UP000011650"/>
    </source>
</evidence>
<feature type="compositionally biased region" description="Basic and acidic residues" evidence="1">
    <location>
        <begin position="51"/>
        <end position="67"/>
    </location>
</feature>
<dbReference type="InterPro" id="IPR055954">
    <property type="entry name" value="DUF7532"/>
</dbReference>
<dbReference type="Proteomes" id="UP000011650">
    <property type="component" value="Unassembled WGS sequence"/>
</dbReference>
<feature type="region of interest" description="Disordered" evidence="1">
    <location>
        <begin position="44"/>
        <end position="67"/>
    </location>
</feature>
<dbReference type="EMBL" id="AOJG01000020">
    <property type="protein sequence ID" value="EMA60685.1"/>
    <property type="molecule type" value="Genomic_DNA"/>
</dbReference>
<dbReference type="PATRIC" id="fig|1227482.3.peg.1721"/>
<organism evidence="2 3">
    <name type="scientific">Halorubrum lipolyticum DSM 21995</name>
    <dbReference type="NCBI Taxonomy" id="1227482"/>
    <lineage>
        <taxon>Archaea</taxon>
        <taxon>Methanobacteriati</taxon>
        <taxon>Methanobacteriota</taxon>
        <taxon>Stenosarchaea group</taxon>
        <taxon>Halobacteria</taxon>
        <taxon>Halobacteriales</taxon>
        <taxon>Haloferacaceae</taxon>
        <taxon>Halorubrum</taxon>
    </lineage>
</organism>
<sequence>MHFDARTQRALREAGLDADAIAAASDRVAELVDEDADRLREFFEPAGPYHSDMETAHSTAERQEHASADVDLFTHGSDLRGYLSLDGWGVPVEGGRVLRTAETGGVDGGSGETAGDGEGEGGDADEVPVLVELSLGATVHDRVRFARDPDEL</sequence>
<proteinExistence type="predicted"/>
<feature type="compositionally biased region" description="Acidic residues" evidence="1">
    <location>
        <begin position="115"/>
        <end position="126"/>
    </location>
</feature>
<dbReference type="OrthoDB" id="199125at2157"/>
<dbReference type="AlphaFoldDB" id="M0NVS9"/>
<feature type="region of interest" description="Disordered" evidence="1">
    <location>
        <begin position="100"/>
        <end position="126"/>
    </location>
</feature>
<name>M0NVS9_9EURY</name>
<protein>
    <submittedName>
        <fullName evidence="2">Uncharacterized protein</fullName>
    </submittedName>
</protein>
<reference evidence="2 3" key="1">
    <citation type="journal article" date="2014" name="PLoS Genet.">
        <title>Phylogenetically driven sequencing of extremely halophilic archaea reveals strategies for static and dynamic osmo-response.</title>
        <authorList>
            <person name="Becker E.A."/>
            <person name="Seitzer P.M."/>
            <person name="Tritt A."/>
            <person name="Larsen D."/>
            <person name="Krusor M."/>
            <person name="Yao A.I."/>
            <person name="Wu D."/>
            <person name="Madern D."/>
            <person name="Eisen J.A."/>
            <person name="Darling A.E."/>
            <person name="Facciotti M.T."/>
        </authorList>
    </citation>
    <scope>NUCLEOTIDE SEQUENCE [LARGE SCALE GENOMIC DNA]</scope>
    <source>
        <strain evidence="2 3">DSM 21995</strain>
    </source>
</reference>
<dbReference type="STRING" id="1227482.C469_08513"/>
<gene>
    <name evidence="2" type="ORF">C469_08513</name>
</gene>
<comment type="caution">
    <text evidence="2">The sequence shown here is derived from an EMBL/GenBank/DDBJ whole genome shotgun (WGS) entry which is preliminary data.</text>
</comment>
<evidence type="ECO:0000256" key="1">
    <source>
        <dbReference type="SAM" id="MobiDB-lite"/>
    </source>
</evidence>
<keyword evidence="3" id="KW-1185">Reference proteome</keyword>
<evidence type="ECO:0000313" key="2">
    <source>
        <dbReference type="EMBL" id="EMA60685.1"/>
    </source>
</evidence>
<dbReference type="RefSeq" id="WP_008005603.1">
    <property type="nucleotide sequence ID" value="NZ_AOJG01000020.1"/>
</dbReference>